<dbReference type="InterPro" id="IPR010152">
    <property type="entry name" value="CRISPR-assoc_prot_Cas2_sub"/>
</dbReference>
<dbReference type="NCBIfam" id="TIGR01873">
    <property type="entry name" value="cas_CT1978"/>
    <property type="match status" value="1"/>
</dbReference>
<protein>
    <submittedName>
        <fullName evidence="1">Type I-E CRISPR-associated endoribonuclease Cas2</fullName>
    </submittedName>
</protein>
<dbReference type="EMBL" id="CP070496">
    <property type="protein sequence ID" value="QSB06531.1"/>
    <property type="molecule type" value="Genomic_DNA"/>
</dbReference>
<dbReference type="RefSeq" id="WP_213172542.1">
    <property type="nucleotide sequence ID" value="NZ_CP070496.1"/>
</dbReference>
<dbReference type="KEGG" id="nav:JQS30_06400"/>
<dbReference type="Gene3D" id="3.30.70.240">
    <property type="match status" value="1"/>
</dbReference>
<sequence>MANLVVISTTAVPDHVRGALSRWMVEPTPGFYVGTLSAKVRDELWQAVSTSVADGAATCVFPHAEQEQRFIIRTAGERHRHVIDFDGLQLIEFKAENEQTPE</sequence>
<dbReference type="Proteomes" id="UP000662939">
    <property type="component" value="Chromosome"/>
</dbReference>
<dbReference type="Pfam" id="PF09707">
    <property type="entry name" value="Cas_Cas2CT1978"/>
    <property type="match status" value="1"/>
</dbReference>
<keyword evidence="2" id="KW-1185">Reference proteome</keyword>
<gene>
    <name evidence="1" type="primary">cas2e</name>
    <name evidence="1" type="ORF">JQS30_06400</name>
</gene>
<dbReference type="AlphaFoldDB" id="A0A895XLE8"/>
<evidence type="ECO:0000313" key="1">
    <source>
        <dbReference type="EMBL" id="QSB06531.1"/>
    </source>
</evidence>
<evidence type="ECO:0000313" key="2">
    <source>
        <dbReference type="Proteomes" id="UP000662939"/>
    </source>
</evidence>
<name>A0A895XLE8_9ACTN</name>
<accession>A0A895XLE8</accession>
<reference evidence="1" key="1">
    <citation type="submission" date="2021-02" db="EMBL/GenBank/DDBJ databases">
        <title>Natronoglycomyces albus gen. nov., sp. nov, a haloalkaliphilic actinobacterium from a soda solonchak soil.</title>
        <authorList>
            <person name="Sorokin D.Y."/>
            <person name="Khijniak T.V."/>
            <person name="Zakharycheva A.P."/>
            <person name="Boueva O.V."/>
            <person name="Ariskina E.V."/>
            <person name="Hahnke R.L."/>
            <person name="Bunk B."/>
            <person name="Sproer C."/>
            <person name="Schumann P."/>
            <person name="Evtushenko L.I."/>
            <person name="Kublanov I.V."/>
        </authorList>
    </citation>
    <scope>NUCLEOTIDE SEQUENCE</scope>
    <source>
        <strain evidence="1">DSM 106290</strain>
    </source>
</reference>
<dbReference type="CDD" id="cd09755">
    <property type="entry name" value="Cas2_I-E"/>
    <property type="match status" value="1"/>
</dbReference>
<organism evidence="1 2">
    <name type="scientific">Natronoglycomyces albus</name>
    <dbReference type="NCBI Taxonomy" id="2811108"/>
    <lineage>
        <taxon>Bacteria</taxon>
        <taxon>Bacillati</taxon>
        <taxon>Actinomycetota</taxon>
        <taxon>Actinomycetes</taxon>
        <taxon>Glycomycetales</taxon>
        <taxon>Glycomycetaceae</taxon>
        <taxon>Natronoglycomyces</taxon>
    </lineage>
</organism>
<proteinExistence type="predicted"/>